<dbReference type="Gene3D" id="3.40.30.10">
    <property type="entry name" value="Glutaredoxin"/>
    <property type="match status" value="1"/>
</dbReference>
<dbReference type="Gene3D" id="1.20.1050.10">
    <property type="match status" value="1"/>
</dbReference>
<dbReference type="RefSeq" id="WP_189771184.1">
    <property type="nucleotide sequence ID" value="NZ_BNCK01000005.1"/>
</dbReference>
<dbReference type="PANTHER" id="PTHR43968">
    <property type="match status" value="1"/>
</dbReference>
<dbReference type="SUPFAM" id="SSF52833">
    <property type="entry name" value="Thioredoxin-like"/>
    <property type="match status" value="1"/>
</dbReference>
<protein>
    <recommendedName>
        <fullName evidence="5">Glutathione S-transferase family protein</fullName>
    </recommendedName>
</protein>
<evidence type="ECO:0008006" key="5">
    <source>
        <dbReference type="Google" id="ProtNLM"/>
    </source>
</evidence>
<evidence type="ECO:0000259" key="2">
    <source>
        <dbReference type="PROSITE" id="PS50405"/>
    </source>
</evidence>
<dbReference type="InterPro" id="IPR036249">
    <property type="entry name" value="Thioredoxin-like_sf"/>
</dbReference>
<dbReference type="Proteomes" id="UP000623842">
    <property type="component" value="Unassembled WGS sequence"/>
</dbReference>
<dbReference type="PANTHER" id="PTHR43968:SF6">
    <property type="entry name" value="GLUTATHIONE S-TRANSFERASE OMEGA"/>
    <property type="match status" value="1"/>
</dbReference>
<organism evidence="3 4">
    <name type="scientific">Thalassotalea marina</name>
    <dbReference type="NCBI Taxonomy" id="1673741"/>
    <lineage>
        <taxon>Bacteria</taxon>
        <taxon>Pseudomonadati</taxon>
        <taxon>Pseudomonadota</taxon>
        <taxon>Gammaproteobacteria</taxon>
        <taxon>Alteromonadales</taxon>
        <taxon>Colwelliaceae</taxon>
        <taxon>Thalassotalea</taxon>
    </lineage>
</organism>
<feature type="domain" description="GST C-terminal" evidence="2">
    <location>
        <begin position="88"/>
        <end position="214"/>
    </location>
</feature>
<dbReference type="AlphaFoldDB" id="A0A919BJX8"/>
<evidence type="ECO:0000313" key="4">
    <source>
        <dbReference type="Proteomes" id="UP000623842"/>
    </source>
</evidence>
<dbReference type="Pfam" id="PF00043">
    <property type="entry name" value="GST_C"/>
    <property type="match status" value="1"/>
</dbReference>
<dbReference type="InterPro" id="IPR004046">
    <property type="entry name" value="GST_C"/>
</dbReference>
<dbReference type="CDD" id="cd00299">
    <property type="entry name" value="GST_C_family"/>
    <property type="match status" value="1"/>
</dbReference>
<dbReference type="InterPro" id="IPR036282">
    <property type="entry name" value="Glutathione-S-Trfase_C_sf"/>
</dbReference>
<dbReference type="SUPFAM" id="SSF47616">
    <property type="entry name" value="GST C-terminal domain-like"/>
    <property type="match status" value="1"/>
</dbReference>
<dbReference type="Pfam" id="PF13417">
    <property type="entry name" value="GST_N_3"/>
    <property type="match status" value="1"/>
</dbReference>
<dbReference type="GO" id="GO:0005737">
    <property type="term" value="C:cytoplasm"/>
    <property type="evidence" value="ECO:0007669"/>
    <property type="project" value="TreeGrafter"/>
</dbReference>
<comment type="caution">
    <text evidence="3">The sequence shown here is derived from an EMBL/GenBank/DDBJ whole genome shotgun (WGS) entry which is preliminary data.</text>
</comment>
<dbReference type="SFLD" id="SFLDS00019">
    <property type="entry name" value="Glutathione_Transferase_(cytos"/>
    <property type="match status" value="1"/>
</dbReference>
<dbReference type="InterPro" id="IPR010987">
    <property type="entry name" value="Glutathione-S-Trfase_C-like"/>
</dbReference>
<dbReference type="SFLD" id="SFLDG00358">
    <property type="entry name" value="Main_(cytGST)"/>
    <property type="match status" value="1"/>
</dbReference>
<dbReference type="PROSITE" id="PS50405">
    <property type="entry name" value="GST_CTER"/>
    <property type="match status" value="1"/>
</dbReference>
<reference evidence="3" key="2">
    <citation type="submission" date="2020-09" db="EMBL/GenBank/DDBJ databases">
        <authorList>
            <person name="Sun Q."/>
            <person name="Kim S."/>
        </authorList>
    </citation>
    <scope>NUCLEOTIDE SEQUENCE</scope>
    <source>
        <strain evidence="3">KCTC 42731</strain>
    </source>
</reference>
<dbReference type="InterPro" id="IPR050983">
    <property type="entry name" value="GST_Omega/HSP26"/>
</dbReference>
<accession>A0A919BJX8</accession>
<evidence type="ECO:0000313" key="3">
    <source>
        <dbReference type="EMBL" id="GHF96125.1"/>
    </source>
</evidence>
<name>A0A919BJX8_9GAMM</name>
<keyword evidence="4" id="KW-1185">Reference proteome</keyword>
<dbReference type="InterPro" id="IPR040079">
    <property type="entry name" value="Glutathione_S-Trfase"/>
</dbReference>
<feature type="domain" description="GST N-terminal" evidence="1">
    <location>
        <begin position="2"/>
        <end position="84"/>
    </location>
</feature>
<gene>
    <name evidence="3" type="ORF">GCM10017161_25590</name>
</gene>
<dbReference type="InterPro" id="IPR004045">
    <property type="entry name" value="Glutathione_S-Trfase_N"/>
</dbReference>
<dbReference type="PROSITE" id="PS50404">
    <property type="entry name" value="GST_NTER"/>
    <property type="match status" value="1"/>
</dbReference>
<evidence type="ECO:0000259" key="1">
    <source>
        <dbReference type="PROSITE" id="PS50404"/>
    </source>
</evidence>
<proteinExistence type="predicted"/>
<reference evidence="3" key="1">
    <citation type="journal article" date="2014" name="Int. J. Syst. Evol. Microbiol.">
        <title>Complete genome sequence of Corynebacterium casei LMG S-19264T (=DSM 44701T), isolated from a smear-ripened cheese.</title>
        <authorList>
            <consortium name="US DOE Joint Genome Institute (JGI-PGF)"/>
            <person name="Walter F."/>
            <person name="Albersmeier A."/>
            <person name="Kalinowski J."/>
            <person name="Ruckert C."/>
        </authorList>
    </citation>
    <scope>NUCLEOTIDE SEQUENCE</scope>
    <source>
        <strain evidence="3">KCTC 42731</strain>
    </source>
</reference>
<dbReference type="EMBL" id="BNCK01000005">
    <property type="protein sequence ID" value="GHF96125.1"/>
    <property type="molecule type" value="Genomic_DNA"/>
</dbReference>
<sequence length="214" mass="24371">MSKLTILGPQFSTFVRTIELVCRYKNIPYQVGMEYEGTSLEFRDSQHQKLHPFTKVPVLIEGDFILPETVAIATYLNDKQGPDIFPAETKDKAKNLAWVSMISQYVYQHLISQYLLELRFPKGENGAIRMDVVEQQKPIAQATLEKLEAQISDQGFFIGEQFTLCDALLLPILTYVFALPEPFSIHQNTPKLAQYLDRVSALNFVQGVLTLPQE</sequence>